<dbReference type="PANTHER" id="PTHR34718:SF2">
    <property type="entry name" value="PHD-TYPE DOMAIN-CONTAINING PROTEIN"/>
    <property type="match status" value="1"/>
</dbReference>
<dbReference type="Proteomes" id="UP000694892">
    <property type="component" value="Chromosome 1L"/>
</dbReference>
<name>A0A974I5P3_XENLA</name>
<protein>
    <submittedName>
        <fullName evidence="1">Uncharacterized protein</fullName>
    </submittedName>
</protein>
<organism evidence="1 2">
    <name type="scientific">Xenopus laevis</name>
    <name type="common">African clawed frog</name>
    <dbReference type="NCBI Taxonomy" id="8355"/>
    <lineage>
        <taxon>Eukaryota</taxon>
        <taxon>Metazoa</taxon>
        <taxon>Chordata</taxon>
        <taxon>Craniata</taxon>
        <taxon>Vertebrata</taxon>
        <taxon>Euteleostomi</taxon>
        <taxon>Amphibia</taxon>
        <taxon>Batrachia</taxon>
        <taxon>Anura</taxon>
        <taxon>Pipoidea</taxon>
        <taxon>Pipidae</taxon>
        <taxon>Xenopodinae</taxon>
        <taxon>Xenopus</taxon>
        <taxon>Xenopus</taxon>
    </lineage>
</organism>
<dbReference type="PANTHER" id="PTHR34718">
    <property type="entry name" value="PHD-TYPE DOMAIN-CONTAINING PROTEIN"/>
    <property type="match status" value="1"/>
</dbReference>
<proteinExistence type="predicted"/>
<sequence length="134" mass="15784">MDELKSRIRFYSDEENEFPNDSSCACIEVTGHCTSLWKQINECYRELVYDSDGTMEILDVDEQAKAYDSGVYAVANAFEFLFGRNPICKYDHKKMRRHLIRCFNRRTFTALTKKTDACVVDLEPKLNFTWLNRK</sequence>
<dbReference type="AlphaFoldDB" id="A0A974I5P3"/>
<accession>A0A974I5P3</accession>
<dbReference type="EMBL" id="CM004466">
    <property type="protein sequence ID" value="OCU01957.1"/>
    <property type="molecule type" value="Genomic_DNA"/>
</dbReference>
<evidence type="ECO:0000313" key="2">
    <source>
        <dbReference type="Proteomes" id="UP000694892"/>
    </source>
</evidence>
<gene>
    <name evidence="1" type="ORF">XELAEV_18007737mg</name>
</gene>
<evidence type="ECO:0000313" key="1">
    <source>
        <dbReference type="EMBL" id="OCU01957.1"/>
    </source>
</evidence>
<reference evidence="2" key="1">
    <citation type="journal article" date="2016" name="Nature">
        <title>Genome evolution in the allotetraploid frog Xenopus laevis.</title>
        <authorList>
            <person name="Session A.M."/>
            <person name="Uno Y."/>
            <person name="Kwon T."/>
            <person name="Chapman J.A."/>
            <person name="Toyoda A."/>
            <person name="Takahashi S."/>
            <person name="Fukui A."/>
            <person name="Hikosaka A."/>
            <person name="Suzuki A."/>
            <person name="Kondo M."/>
            <person name="van Heeringen S.J."/>
            <person name="Quigley I."/>
            <person name="Heinz S."/>
            <person name="Ogino H."/>
            <person name="Ochi H."/>
            <person name="Hellsten U."/>
            <person name="Lyons J.B."/>
            <person name="Simakov O."/>
            <person name="Putnam N."/>
            <person name="Stites J."/>
            <person name="Kuroki Y."/>
            <person name="Tanaka T."/>
            <person name="Michiue T."/>
            <person name="Watanabe M."/>
            <person name="Bogdanovic O."/>
            <person name="Lister R."/>
            <person name="Georgiou G."/>
            <person name="Paranjpe S.S."/>
            <person name="van Kruijsbergen I."/>
            <person name="Shu S."/>
            <person name="Carlson J."/>
            <person name="Kinoshita T."/>
            <person name="Ohta Y."/>
            <person name="Mawaribuchi S."/>
            <person name="Jenkins J."/>
            <person name="Grimwood J."/>
            <person name="Schmutz J."/>
            <person name="Mitros T."/>
            <person name="Mozaffari S.V."/>
            <person name="Suzuki Y."/>
            <person name="Haramoto Y."/>
            <person name="Yamamoto T.S."/>
            <person name="Takagi C."/>
            <person name="Heald R."/>
            <person name="Miller K."/>
            <person name="Haudenschild C."/>
            <person name="Kitzman J."/>
            <person name="Nakayama T."/>
            <person name="Izutsu Y."/>
            <person name="Robert J."/>
            <person name="Fortriede J."/>
            <person name="Burns K."/>
            <person name="Lotay V."/>
            <person name="Karimi K."/>
            <person name="Yasuoka Y."/>
            <person name="Dichmann D.S."/>
            <person name="Flajnik M.F."/>
            <person name="Houston D.W."/>
            <person name="Shendure J."/>
            <person name="DuPasquier L."/>
            <person name="Vize P.D."/>
            <person name="Zorn A.M."/>
            <person name="Ito M."/>
            <person name="Marcotte E.M."/>
            <person name="Wallingford J.B."/>
            <person name="Ito Y."/>
            <person name="Asashima M."/>
            <person name="Ueno N."/>
            <person name="Matsuda Y."/>
            <person name="Veenstra G.J."/>
            <person name="Fujiyama A."/>
            <person name="Harland R.M."/>
            <person name="Taira M."/>
            <person name="Rokhsar D.S."/>
        </authorList>
    </citation>
    <scope>NUCLEOTIDE SEQUENCE [LARGE SCALE GENOMIC DNA]</scope>
    <source>
        <strain evidence="2">J</strain>
    </source>
</reference>